<accession>A0A1Y5TT34</accession>
<dbReference type="RefSeq" id="WP_085884744.1">
    <property type="nucleotide sequence ID" value="NZ_FWFR01000003.1"/>
</dbReference>
<feature type="domain" description="AMP-binding enzyme C-terminal" evidence="4">
    <location>
        <begin position="453"/>
        <end position="529"/>
    </location>
</feature>
<dbReference type="Pfam" id="PF00501">
    <property type="entry name" value="AMP-binding"/>
    <property type="match status" value="1"/>
</dbReference>
<dbReference type="EC" id="6.2.1.-" evidence="5"/>
<dbReference type="InParanoid" id="A0A1Y5TT34"/>
<sequence length="552" mass="60168">MSGSSSRLLHVPSAAQMERYVESGLWPDATIFDLLVRAADRHPERTLIVDRDMRLSYRDVLDLTEAAAAGLHAFGIGPGDVVSVQLPNWWQFPILEYAAARLGAVCNPLPPIYRERELRFMLGLVEPKIVVVPASFRGFDHIAMIERLIPDLPSVAAVFAVGDGARAPARPFDELTDSSHRSAPRYRVDPRELSEIAFTSGTTGEPKGAMHTHNTNLCPLVGLLQRQKLGEGDVILMPSTFGHQTGFAYGGQLPILMGGRLVLMDSWNGERGLELIEREGVTWMIGATPFLQDLCEAAERRGVRSAATLGTFLCSGAAVPRVLLTKAHEGLGCAVVTGWGMTELGLVTLSNTDDTPERILGSDGCAIGQCRVRVLREDGTPADPGEEGDLVAAGPSVFAGYFKRPGLTVEAVTADGWVWTGDRARMTADGYIRITGRSKDIIIRGGENIPVVEVEELLQRHPDIQRAVVVGIPDPRLQERACAVVICREGRALGFEAMRRYLEDQGLARQYLPEYLEIVETFPMTPSGKVQKFRLREEIAARTGQAARQGAG</sequence>
<dbReference type="AlphaFoldDB" id="A0A1Y5TT34"/>
<dbReference type="SUPFAM" id="SSF56801">
    <property type="entry name" value="Acetyl-CoA synthetase-like"/>
    <property type="match status" value="1"/>
</dbReference>
<evidence type="ECO:0000313" key="5">
    <source>
        <dbReference type="EMBL" id="SLN71733.1"/>
    </source>
</evidence>
<dbReference type="InterPro" id="IPR000873">
    <property type="entry name" value="AMP-dep_synth/lig_dom"/>
</dbReference>
<evidence type="ECO:0000256" key="1">
    <source>
        <dbReference type="ARBA" id="ARBA00006432"/>
    </source>
</evidence>
<feature type="domain" description="AMP-dependent synthetase/ligase" evidence="3">
    <location>
        <begin position="37"/>
        <end position="402"/>
    </location>
</feature>
<dbReference type="GO" id="GO:0031956">
    <property type="term" value="F:medium-chain fatty acid-CoA ligase activity"/>
    <property type="evidence" value="ECO:0007669"/>
    <property type="project" value="TreeGrafter"/>
</dbReference>
<dbReference type="Gene3D" id="3.30.300.30">
    <property type="match status" value="1"/>
</dbReference>
<dbReference type="Proteomes" id="UP000193200">
    <property type="component" value="Unassembled WGS sequence"/>
</dbReference>
<dbReference type="InterPro" id="IPR045851">
    <property type="entry name" value="AMP-bd_C_sf"/>
</dbReference>
<evidence type="ECO:0000259" key="3">
    <source>
        <dbReference type="Pfam" id="PF00501"/>
    </source>
</evidence>
<dbReference type="PANTHER" id="PTHR43201">
    <property type="entry name" value="ACYL-COA SYNTHETASE"/>
    <property type="match status" value="1"/>
</dbReference>
<dbReference type="PROSITE" id="PS00455">
    <property type="entry name" value="AMP_BINDING"/>
    <property type="match status" value="1"/>
</dbReference>
<protein>
    <submittedName>
        <fullName evidence="5">Short-chain-fatty-acid--CoA ligase</fullName>
        <ecNumber evidence="5">6.2.1.-</ecNumber>
    </submittedName>
</protein>
<evidence type="ECO:0000256" key="2">
    <source>
        <dbReference type="ARBA" id="ARBA00022598"/>
    </source>
</evidence>
<dbReference type="GO" id="GO:0006631">
    <property type="term" value="P:fatty acid metabolic process"/>
    <property type="evidence" value="ECO:0007669"/>
    <property type="project" value="TreeGrafter"/>
</dbReference>
<comment type="similarity">
    <text evidence="1">Belongs to the ATP-dependent AMP-binding enzyme family.</text>
</comment>
<reference evidence="5 6" key="1">
    <citation type="submission" date="2017-03" db="EMBL/GenBank/DDBJ databases">
        <authorList>
            <person name="Afonso C.L."/>
            <person name="Miller P.J."/>
            <person name="Scott M.A."/>
            <person name="Spackman E."/>
            <person name="Goraichik I."/>
            <person name="Dimitrov K.M."/>
            <person name="Suarez D.L."/>
            <person name="Swayne D.E."/>
        </authorList>
    </citation>
    <scope>NUCLEOTIDE SEQUENCE [LARGE SCALE GENOMIC DNA]</scope>
    <source>
        <strain evidence="5 6">CECT 7691</strain>
    </source>
</reference>
<dbReference type="Gene3D" id="3.40.50.12780">
    <property type="entry name" value="N-terminal domain of ligase-like"/>
    <property type="match status" value="1"/>
</dbReference>
<dbReference type="Pfam" id="PF13193">
    <property type="entry name" value="AMP-binding_C"/>
    <property type="match status" value="1"/>
</dbReference>
<keyword evidence="6" id="KW-1185">Reference proteome</keyword>
<evidence type="ECO:0000259" key="4">
    <source>
        <dbReference type="Pfam" id="PF13193"/>
    </source>
</evidence>
<gene>
    <name evidence="5" type="primary">fadK_1</name>
    <name evidence="5" type="ORF">OCH7691_03396</name>
</gene>
<dbReference type="InterPro" id="IPR020845">
    <property type="entry name" value="AMP-binding_CS"/>
</dbReference>
<organism evidence="5 6">
    <name type="scientific">Oceanibacterium hippocampi</name>
    <dbReference type="NCBI Taxonomy" id="745714"/>
    <lineage>
        <taxon>Bacteria</taxon>
        <taxon>Pseudomonadati</taxon>
        <taxon>Pseudomonadota</taxon>
        <taxon>Alphaproteobacteria</taxon>
        <taxon>Sneathiellales</taxon>
        <taxon>Sneathiellaceae</taxon>
        <taxon>Oceanibacterium</taxon>
    </lineage>
</organism>
<dbReference type="OrthoDB" id="9803968at2"/>
<evidence type="ECO:0000313" key="6">
    <source>
        <dbReference type="Proteomes" id="UP000193200"/>
    </source>
</evidence>
<dbReference type="PANTHER" id="PTHR43201:SF5">
    <property type="entry name" value="MEDIUM-CHAIN ACYL-COA LIGASE ACSF2, MITOCHONDRIAL"/>
    <property type="match status" value="1"/>
</dbReference>
<dbReference type="FunCoup" id="A0A1Y5TT34">
    <property type="interactions" value="305"/>
</dbReference>
<dbReference type="EMBL" id="FWFR01000003">
    <property type="protein sequence ID" value="SLN71733.1"/>
    <property type="molecule type" value="Genomic_DNA"/>
</dbReference>
<dbReference type="InterPro" id="IPR025110">
    <property type="entry name" value="AMP-bd_C"/>
</dbReference>
<name>A0A1Y5TT34_9PROT</name>
<keyword evidence="2 5" id="KW-0436">Ligase</keyword>
<dbReference type="InterPro" id="IPR042099">
    <property type="entry name" value="ANL_N_sf"/>
</dbReference>
<proteinExistence type="inferred from homology"/>